<organism evidence="1 2">
    <name type="scientific">Haloferula sargassicola</name>
    <dbReference type="NCBI Taxonomy" id="490096"/>
    <lineage>
        <taxon>Bacteria</taxon>
        <taxon>Pseudomonadati</taxon>
        <taxon>Verrucomicrobiota</taxon>
        <taxon>Verrucomicrobiia</taxon>
        <taxon>Verrucomicrobiales</taxon>
        <taxon>Verrucomicrobiaceae</taxon>
        <taxon>Haloferula</taxon>
    </lineage>
</organism>
<accession>A0ABP9USI5</accession>
<evidence type="ECO:0000313" key="1">
    <source>
        <dbReference type="EMBL" id="GAA5482299.1"/>
    </source>
</evidence>
<keyword evidence="2" id="KW-1185">Reference proteome</keyword>
<reference evidence="1 2" key="1">
    <citation type="submission" date="2024-02" db="EMBL/GenBank/DDBJ databases">
        <title>Haloferula sargassicola NBRC 104335.</title>
        <authorList>
            <person name="Ichikawa N."/>
            <person name="Katano-Makiyama Y."/>
            <person name="Hidaka K."/>
        </authorList>
    </citation>
    <scope>NUCLEOTIDE SEQUENCE [LARGE SCALE GENOMIC DNA]</scope>
    <source>
        <strain evidence="1 2">NBRC 104335</strain>
    </source>
</reference>
<protein>
    <recommendedName>
        <fullName evidence="3">Secreted protein</fullName>
    </recommendedName>
</protein>
<comment type="caution">
    <text evidence="1">The sequence shown here is derived from an EMBL/GenBank/DDBJ whole genome shotgun (WGS) entry which is preliminary data.</text>
</comment>
<proteinExistence type="predicted"/>
<name>A0ABP9USI5_9BACT</name>
<evidence type="ECO:0008006" key="3">
    <source>
        <dbReference type="Google" id="ProtNLM"/>
    </source>
</evidence>
<sequence>MLRPMRILLPWLAAAVIAQATTLSVVPIHEPISMRATDVDDLLDESEEALQATVMPRPMALSGAFPETLVEAIATPHQLPTNDPHYVVEEVNLLILCHVKVAAEMKDDGLYVTLDVGGLEIPEDVDLTSRQLVRLAMLAVRRTLEDYQRPQTESLKVRLLVAGTSLETESLKDLATEYVLKGS</sequence>
<evidence type="ECO:0000313" key="2">
    <source>
        <dbReference type="Proteomes" id="UP001476282"/>
    </source>
</evidence>
<gene>
    <name evidence="1" type="ORF">Hsar01_01517</name>
</gene>
<dbReference type="EMBL" id="BAABRI010000007">
    <property type="protein sequence ID" value="GAA5482299.1"/>
    <property type="molecule type" value="Genomic_DNA"/>
</dbReference>
<dbReference type="Proteomes" id="UP001476282">
    <property type="component" value="Unassembled WGS sequence"/>
</dbReference>